<feature type="region of interest" description="Disordered" evidence="1">
    <location>
        <begin position="1"/>
        <end position="22"/>
    </location>
</feature>
<dbReference type="EMBL" id="VUJU01009403">
    <property type="protein sequence ID" value="KAF0720844.1"/>
    <property type="molecule type" value="Genomic_DNA"/>
</dbReference>
<evidence type="ECO:0000313" key="2">
    <source>
        <dbReference type="EMBL" id="KAF0720844.1"/>
    </source>
</evidence>
<name>A0A6G0W2A5_APHCR</name>
<dbReference type="OrthoDB" id="6636949at2759"/>
<feature type="region of interest" description="Disordered" evidence="1">
    <location>
        <begin position="294"/>
        <end position="377"/>
    </location>
</feature>
<evidence type="ECO:0000256" key="1">
    <source>
        <dbReference type="SAM" id="MobiDB-lite"/>
    </source>
</evidence>
<comment type="caution">
    <text evidence="2">The sequence shown here is derived from an EMBL/GenBank/DDBJ whole genome shotgun (WGS) entry which is preliminary data.</text>
</comment>
<evidence type="ECO:0000313" key="3">
    <source>
        <dbReference type="Proteomes" id="UP000478052"/>
    </source>
</evidence>
<dbReference type="Proteomes" id="UP000478052">
    <property type="component" value="Unassembled WGS sequence"/>
</dbReference>
<protein>
    <submittedName>
        <fullName evidence="2">Uncharacterized protein</fullName>
    </submittedName>
</protein>
<feature type="compositionally biased region" description="Basic and acidic residues" evidence="1">
    <location>
        <begin position="1"/>
        <end position="12"/>
    </location>
</feature>
<organism evidence="2 3">
    <name type="scientific">Aphis craccivora</name>
    <name type="common">Cowpea aphid</name>
    <dbReference type="NCBI Taxonomy" id="307492"/>
    <lineage>
        <taxon>Eukaryota</taxon>
        <taxon>Metazoa</taxon>
        <taxon>Ecdysozoa</taxon>
        <taxon>Arthropoda</taxon>
        <taxon>Hexapoda</taxon>
        <taxon>Insecta</taxon>
        <taxon>Pterygota</taxon>
        <taxon>Neoptera</taxon>
        <taxon>Paraneoptera</taxon>
        <taxon>Hemiptera</taxon>
        <taxon>Sternorrhyncha</taxon>
        <taxon>Aphidomorpha</taxon>
        <taxon>Aphidoidea</taxon>
        <taxon>Aphididae</taxon>
        <taxon>Aphidini</taxon>
        <taxon>Aphis</taxon>
        <taxon>Aphis</taxon>
    </lineage>
</organism>
<dbReference type="AlphaFoldDB" id="A0A6G0W2A5"/>
<proteinExistence type="predicted"/>
<accession>A0A6G0W2A5</accession>
<sequence>MRADNGSRDLGRRSLRVNSSHTTGMDCSCTGIGGLEASLKLNYVLVVPGQQSAMLRDELLARGVPEQQIYEVNPNRRPPPQHCNTTSGRPAAGTVKGGGGGDRNNKPSSAGRPKRFMPGAIKLGTYVADGRRYNVCLRWGSVWISMVDPTPAEALSNSRPASSVAAAAVPDEDGGGVPPTDADAQSTTGPGGDRDDGGDFNDFNDDAAYPNPVGDDGRCNSSSTLCDECRRWLLSEYFGDGRRQDKGSDRHACIYKRIVDRLFVVTVTDSGAGLQNGDDDDDDAPFDCETTAAADRATSEVAGPPERDLQPVDGPTTPAAAQPAPETEPAMPPPPATAAAPEPAANVDKPKSKSFLSKLCIMKRNKKKKNVAPPKAD</sequence>
<feature type="compositionally biased region" description="Low complexity" evidence="1">
    <location>
        <begin position="315"/>
        <end position="329"/>
    </location>
</feature>
<feature type="region of interest" description="Disordered" evidence="1">
    <location>
        <begin position="71"/>
        <end position="116"/>
    </location>
</feature>
<keyword evidence="3" id="KW-1185">Reference proteome</keyword>
<feature type="compositionally biased region" description="Basic residues" evidence="1">
    <location>
        <begin position="361"/>
        <end position="370"/>
    </location>
</feature>
<feature type="region of interest" description="Disordered" evidence="1">
    <location>
        <begin position="163"/>
        <end position="222"/>
    </location>
</feature>
<reference evidence="2 3" key="1">
    <citation type="submission" date="2019-08" db="EMBL/GenBank/DDBJ databases">
        <title>Whole genome of Aphis craccivora.</title>
        <authorList>
            <person name="Voronova N.V."/>
            <person name="Shulinski R.S."/>
            <person name="Bandarenka Y.V."/>
            <person name="Zhorov D.G."/>
            <person name="Warner D."/>
        </authorList>
    </citation>
    <scope>NUCLEOTIDE SEQUENCE [LARGE SCALE GENOMIC DNA]</scope>
    <source>
        <strain evidence="2">180601</strain>
        <tissue evidence="2">Whole Body</tissue>
    </source>
</reference>
<gene>
    <name evidence="2" type="ORF">FWK35_00027154</name>
</gene>